<keyword evidence="9" id="KW-1185">Reference proteome</keyword>
<keyword evidence="3 6" id="KW-0479">Metal-binding</keyword>
<evidence type="ECO:0000259" key="7">
    <source>
        <dbReference type="PROSITE" id="PS51007"/>
    </source>
</evidence>
<dbReference type="PROSITE" id="PS51007">
    <property type="entry name" value="CYTC"/>
    <property type="match status" value="1"/>
</dbReference>
<dbReference type="InterPro" id="IPR008168">
    <property type="entry name" value="Cyt_C_IC"/>
</dbReference>
<protein>
    <submittedName>
        <fullName evidence="8">C-type cytochrome</fullName>
    </submittedName>
</protein>
<dbReference type="EMBL" id="JBHTJZ010000072">
    <property type="protein sequence ID" value="MFD0962226.1"/>
    <property type="molecule type" value="Genomic_DNA"/>
</dbReference>
<dbReference type="InterPro" id="IPR051811">
    <property type="entry name" value="Cytochrome_c550/c551-like"/>
</dbReference>
<reference evidence="9" key="1">
    <citation type="journal article" date="2019" name="Int. J. Syst. Evol. Microbiol.">
        <title>The Global Catalogue of Microorganisms (GCM) 10K type strain sequencing project: providing services to taxonomists for standard genome sequencing and annotation.</title>
        <authorList>
            <consortium name="The Broad Institute Genomics Platform"/>
            <consortium name="The Broad Institute Genome Sequencing Center for Infectious Disease"/>
            <person name="Wu L."/>
            <person name="Ma J."/>
        </authorList>
    </citation>
    <scope>NUCLEOTIDE SEQUENCE [LARGE SCALE GENOMIC DNA]</scope>
    <source>
        <strain evidence="9">CCUG 59129</strain>
    </source>
</reference>
<sequence>MHKWIMAVLLGVAGVMAAYLLLFEMPAKEETGENQDTGFTVPDTAVDAAAAESIYKSNCLGCHGDEYQGAMGPALNQVGATSSKEQIFKKISGGGGGMPAFEDKLSEEDIINLTNWMSEFK</sequence>
<comment type="caution">
    <text evidence="8">The sequence shown here is derived from an EMBL/GenBank/DDBJ whole genome shotgun (WGS) entry which is preliminary data.</text>
</comment>
<evidence type="ECO:0000256" key="3">
    <source>
        <dbReference type="ARBA" id="ARBA00022723"/>
    </source>
</evidence>
<dbReference type="Pfam" id="PF13442">
    <property type="entry name" value="Cytochrome_CBB3"/>
    <property type="match status" value="1"/>
</dbReference>
<dbReference type="Gene3D" id="1.10.760.10">
    <property type="entry name" value="Cytochrome c-like domain"/>
    <property type="match status" value="1"/>
</dbReference>
<dbReference type="SUPFAM" id="SSF46626">
    <property type="entry name" value="Cytochrome c"/>
    <property type="match status" value="1"/>
</dbReference>
<keyword evidence="1" id="KW-0813">Transport</keyword>
<dbReference type="PANTHER" id="PTHR37823">
    <property type="entry name" value="CYTOCHROME C-553-LIKE"/>
    <property type="match status" value="1"/>
</dbReference>
<gene>
    <name evidence="8" type="ORF">ACFQ2I_23070</name>
</gene>
<evidence type="ECO:0000256" key="4">
    <source>
        <dbReference type="ARBA" id="ARBA00022982"/>
    </source>
</evidence>
<evidence type="ECO:0000256" key="2">
    <source>
        <dbReference type="ARBA" id="ARBA00022617"/>
    </source>
</evidence>
<dbReference type="Proteomes" id="UP001596989">
    <property type="component" value="Unassembled WGS sequence"/>
</dbReference>
<evidence type="ECO:0000313" key="8">
    <source>
        <dbReference type="EMBL" id="MFD0962226.1"/>
    </source>
</evidence>
<evidence type="ECO:0000313" key="9">
    <source>
        <dbReference type="Proteomes" id="UP001596989"/>
    </source>
</evidence>
<organism evidence="8 9">
    <name type="scientific">Paenibacillus chungangensis</name>
    <dbReference type="NCBI Taxonomy" id="696535"/>
    <lineage>
        <taxon>Bacteria</taxon>
        <taxon>Bacillati</taxon>
        <taxon>Bacillota</taxon>
        <taxon>Bacilli</taxon>
        <taxon>Bacillales</taxon>
        <taxon>Paenibacillaceae</taxon>
        <taxon>Paenibacillus</taxon>
    </lineage>
</organism>
<keyword evidence="2 6" id="KW-0349">Heme</keyword>
<dbReference type="PRINTS" id="PR00605">
    <property type="entry name" value="CYTCHROMECIC"/>
</dbReference>
<evidence type="ECO:0000256" key="1">
    <source>
        <dbReference type="ARBA" id="ARBA00022448"/>
    </source>
</evidence>
<proteinExistence type="predicted"/>
<keyword evidence="5 6" id="KW-0408">Iron</keyword>
<dbReference type="RefSeq" id="WP_377568615.1">
    <property type="nucleotide sequence ID" value="NZ_JBHTJZ010000072.1"/>
</dbReference>
<name>A0ABW3HXG7_9BACL</name>
<dbReference type="InterPro" id="IPR009056">
    <property type="entry name" value="Cyt_c-like_dom"/>
</dbReference>
<dbReference type="PANTHER" id="PTHR37823:SF4">
    <property type="entry name" value="MENAQUINOL-CYTOCHROME C REDUCTASE CYTOCHROME B_C SUBUNIT"/>
    <property type="match status" value="1"/>
</dbReference>
<evidence type="ECO:0000256" key="6">
    <source>
        <dbReference type="PROSITE-ProRule" id="PRU00433"/>
    </source>
</evidence>
<dbReference type="InterPro" id="IPR036909">
    <property type="entry name" value="Cyt_c-like_dom_sf"/>
</dbReference>
<accession>A0ABW3HXG7</accession>
<evidence type="ECO:0000256" key="5">
    <source>
        <dbReference type="ARBA" id="ARBA00023004"/>
    </source>
</evidence>
<feature type="domain" description="Cytochrome c" evidence="7">
    <location>
        <begin position="46"/>
        <end position="121"/>
    </location>
</feature>
<keyword evidence="4" id="KW-0249">Electron transport</keyword>